<dbReference type="Pfam" id="PF02458">
    <property type="entry name" value="Transferase"/>
    <property type="match status" value="1"/>
</dbReference>
<name>A0A9Q1Q5J8_9CARY</name>
<gene>
    <name evidence="2" type="ORF">Cgig2_004407</name>
</gene>
<comment type="caution">
    <text evidence="2">The sequence shown here is derived from an EMBL/GenBank/DDBJ whole genome shotgun (WGS) entry which is preliminary data.</text>
</comment>
<evidence type="ECO:0008006" key="4">
    <source>
        <dbReference type="Google" id="ProtNLM"/>
    </source>
</evidence>
<accession>A0A9Q1Q5J8</accession>
<dbReference type="PANTHER" id="PTHR31642:SF5">
    <property type="entry name" value="OS01G0104900 PROTEIN"/>
    <property type="match status" value="1"/>
</dbReference>
<protein>
    <recommendedName>
        <fullName evidence="4">Omega-hydroxypalmitate O-feruloyl transferase</fullName>
    </recommendedName>
</protein>
<dbReference type="EMBL" id="JAKOGI010000856">
    <property type="protein sequence ID" value="KAJ8429823.1"/>
    <property type="molecule type" value="Genomic_DNA"/>
</dbReference>
<dbReference type="InterPro" id="IPR050317">
    <property type="entry name" value="Plant_Fungal_Acyltransferase"/>
</dbReference>
<dbReference type="AlphaFoldDB" id="A0A9Q1Q5J8"/>
<evidence type="ECO:0000313" key="3">
    <source>
        <dbReference type="Proteomes" id="UP001153076"/>
    </source>
</evidence>
<proteinExistence type="inferred from homology"/>
<evidence type="ECO:0000256" key="1">
    <source>
        <dbReference type="ARBA" id="ARBA00009861"/>
    </source>
</evidence>
<dbReference type="InterPro" id="IPR023213">
    <property type="entry name" value="CAT-like_dom_sf"/>
</dbReference>
<dbReference type="Gene3D" id="3.30.559.10">
    <property type="entry name" value="Chloramphenicol acetyltransferase-like domain"/>
    <property type="match status" value="2"/>
</dbReference>
<evidence type="ECO:0000313" key="2">
    <source>
        <dbReference type="EMBL" id="KAJ8429823.1"/>
    </source>
</evidence>
<dbReference type="Proteomes" id="UP001153076">
    <property type="component" value="Unassembled WGS sequence"/>
</dbReference>
<dbReference type="GO" id="GO:0016747">
    <property type="term" value="F:acyltransferase activity, transferring groups other than amino-acyl groups"/>
    <property type="evidence" value="ECO:0007669"/>
    <property type="project" value="TreeGrafter"/>
</dbReference>
<reference evidence="2" key="1">
    <citation type="submission" date="2022-04" db="EMBL/GenBank/DDBJ databases">
        <title>Carnegiea gigantea Genome sequencing and assembly v2.</title>
        <authorList>
            <person name="Copetti D."/>
            <person name="Sanderson M.J."/>
            <person name="Burquez A."/>
            <person name="Wojciechowski M.F."/>
        </authorList>
    </citation>
    <scope>NUCLEOTIDE SEQUENCE</scope>
    <source>
        <strain evidence="2">SGP5-SGP5p</strain>
        <tissue evidence="2">Aerial part</tissue>
    </source>
</reference>
<dbReference type="OrthoDB" id="671439at2759"/>
<sequence>MTTETRNSLEIPDCHYPNKPLLIRPDHATPNHSLPLSNLDDQKFLRFTIKYLYLFEKAFCVEALKLSLSRILYYYYPLAGRLRAKEDDDQSKLEVQCNGEGALFAEAYADFSAQEFMQFCAKPNRSWRKLLYKVEGVSFLDAPPLVIQVTTLQCGGMILCTAINHCVCDGIGTSQFLNAWANITSNPDSNLQISPFHSRCALKPRCPPQVTFAHPELSKFTAESGDNGHVAINKYLQSQPLVPISVTFNPSQILDLKRQLVPSLKCTTFEALASHTWRAWLRSLNLSHLLNVKLLFSVNIRKRLWPEMPQGYYGNGFVLGCAEASVKDLVTRNICHGVKLVQHANLLGS</sequence>
<organism evidence="2 3">
    <name type="scientific">Carnegiea gigantea</name>
    <dbReference type="NCBI Taxonomy" id="171969"/>
    <lineage>
        <taxon>Eukaryota</taxon>
        <taxon>Viridiplantae</taxon>
        <taxon>Streptophyta</taxon>
        <taxon>Embryophyta</taxon>
        <taxon>Tracheophyta</taxon>
        <taxon>Spermatophyta</taxon>
        <taxon>Magnoliopsida</taxon>
        <taxon>eudicotyledons</taxon>
        <taxon>Gunneridae</taxon>
        <taxon>Pentapetalae</taxon>
        <taxon>Caryophyllales</taxon>
        <taxon>Cactineae</taxon>
        <taxon>Cactaceae</taxon>
        <taxon>Cactoideae</taxon>
        <taxon>Echinocereeae</taxon>
        <taxon>Carnegiea</taxon>
    </lineage>
</organism>
<keyword evidence="3" id="KW-1185">Reference proteome</keyword>
<dbReference type="PANTHER" id="PTHR31642">
    <property type="entry name" value="TRICHOTHECENE 3-O-ACETYLTRANSFERASE"/>
    <property type="match status" value="1"/>
</dbReference>
<comment type="similarity">
    <text evidence="1">Belongs to the plant acyltransferase family.</text>
</comment>